<evidence type="ECO:0000313" key="2">
    <source>
        <dbReference type="Proteomes" id="UP000243201"/>
    </source>
</evidence>
<proteinExistence type="predicted"/>
<evidence type="ECO:0000313" key="1">
    <source>
        <dbReference type="EMBL" id="PMB89260.1"/>
    </source>
</evidence>
<keyword evidence="2" id="KW-1185">Reference proteome</keyword>
<organism evidence="1 2">
    <name type="scientific">Varibaculum cambriense</name>
    <dbReference type="NCBI Taxonomy" id="184870"/>
    <lineage>
        <taxon>Bacteria</taxon>
        <taxon>Bacillati</taxon>
        <taxon>Actinomycetota</taxon>
        <taxon>Actinomycetes</taxon>
        <taxon>Actinomycetales</taxon>
        <taxon>Actinomycetaceae</taxon>
        <taxon>Varibaculum</taxon>
    </lineage>
</organism>
<dbReference type="RefSeq" id="WP_102184305.1">
    <property type="nucleotide sequence ID" value="NZ_PNGC01000002.1"/>
</dbReference>
<dbReference type="EMBL" id="PNGC01000002">
    <property type="protein sequence ID" value="PMB89260.1"/>
    <property type="molecule type" value="Genomic_DNA"/>
</dbReference>
<comment type="caution">
    <text evidence="1">The sequence shown here is derived from an EMBL/GenBank/DDBJ whole genome shotgun (WGS) entry which is preliminary data.</text>
</comment>
<name>A0ABX4UP04_9ACTO</name>
<reference evidence="1 2" key="1">
    <citation type="submission" date="2017-09" db="EMBL/GenBank/DDBJ databases">
        <title>Bacterial strain isolated from the female urinary microbiota.</title>
        <authorList>
            <person name="Thomas-White K."/>
            <person name="Kumar N."/>
            <person name="Forster S."/>
            <person name="Putonti C."/>
            <person name="Lawley T."/>
            <person name="Wolfe A.J."/>
        </authorList>
    </citation>
    <scope>NUCLEOTIDE SEQUENCE [LARGE SCALE GENOMIC DNA]</scope>
    <source>
        <strain evidence="1 2">UMB0744</strain>
    </source>
</reference>
<dbReference type="Proteomes" id="UP000243201">
    <property type="component" value="Unassembled WGS sequence"/>
</dbReference>
<accession>A0ABX4UP04</accession>
<protein>
    <submittedName>
        <fullName evidence="1">Uncharacterized protein</fullName>
    </submittedName>
</protein>
<sequence>MNEFPDPPAWAKILLILAVSAAVIMGLATLTAPSCDPVTKPAPVTSETWCRILHDTGSAMSCDWDNPELPARALAEYRINPGITIEQATINAAKENTK</sequence>
<gene>
    <name evidence="1" type="ORF">CJ240_05700</name>
</gene>